<accession>A0A067Q095</accession>
<organism evidence="1 2">
    <name type="scientific">Jaapia argillacea MUCL 33604</name>
    <dbReference type="NCBI Taxonomy" id="933084"/>
    <lineage>
        <taxon>Eukaryota</taxon>
        <taxon>Fungi</taxon>
        <taxon>Dikarya</taxon>
        <taxon>Basidiomycota</taxon>
        <taxon>Agaricomycotina</taxon>
        <taxon>Agaricomycetes</taxon>
        <taxon>Agaricomycetidae</taxon>
        <taxon>Jaapiales</taxon>
        <taxon>Jaapiaceae</taxon>
        <taxon>Jaapia</taxon>
    </lineage>
</organism>
<dbReference type="Proteomes" id="UP000027265">
    <property type="component" value="Unassembled WGS sequence"/>
</dbReference>
<proteinExistence type="predicted"/>
<dbReference type="Gene3D" id="3.30.530.20">
    <property type="match status" value="1"/>
</dbReference>
<dbReference type="EMBL" id="KL197714">
    <property type="protein sequence ID" value="KDQ60478.1"/>
    <property type="molecule type" value="Genomic_DNA"/>
</dbReference>
<evidence type="ECO:0000313" key="1">
    <source>
        <dbReference type="EMBL" id="KDQ60478.1"/>
    </source>
</evidence>
<dbReference type="InParanoid" id="A0A067Q095"/>
<dbReference type="OrthoDB" id="2320332at2759"/>
<dbReference type="AlphaFoldDB" id="A0A067Q095"/>
<reference evidence="2" key="1">
    <citation type="journal article" date="2014" name="Proc. Natl. Acad. Sci. U.S.A.">
        <title>Extensive sampling of basidiomycete genomes demonstrates inadequacy of the white-rot/brown-rot paradigm for wood decay fungi.</title>
        <authorList>
            <person name="Riley R."/>
            <person name="Salamov A.A."/>
            <person name="Brown D.W."/>
            <person name="Nagy L.G."/>
            <person name="Floudas D."/>
            <person name="Held B.W."/>
            <person name="Levasseur A."/>
            <person name="Lombard V."/>
            <person name="Morin E."/>
            <person name="Otillar R."/>
            <person name="Lindquist E.A."/>
            <person name="Sun H."/>
            <person name="LaButti K.M."/>
            <person name="Schmutz J."/>
            <person name="Jabbour D."/>
            <person name="Luo H."/>
            <person name="Baker S.E."/>
            <person name="Pisabarro A.G."/>
            <person name="Walton J.D."/>
            <person name="Blanchette R.A."/>
            <person name="Henrissat B."/>
            <person name="Martin F."/>
            <person name="Cullen D."/>
            <person name="Hibbett D.S."/>
            <person name="Grigoriev I.V."/>
        </authorList>
    </citation>
    <scope>NUCLEOTIDE SEQUENCE [LARGE SCALE GENOMIC DNA]</scope>
    <source>
        <strain evidence="2">MUCL 33604</strain>
    </source>
</reference>
<keyword evidence="2" id="KW-1185">Reference proteome</keyword>
<dbReference type="SUPFAM" id="SSF55961">
    <property type="entry name" value="Bet v1-like"/>
    <property type="match status" value="1"/>
</dbReference>
<dbReference type="HOGENOM" id="CLU_111642_0_0_1"/>
<name>A0A067Q095_9AGAM</name>
<protein>
    <submittedName>
        <fullName evidence="1">Uncharacterized protein</fullName>
    </submittedName>
</protein>
<dbReference type="Pfam" id="PF08982">
    <property type="entry name" value="AtaL"/>
    <property type="match status" value="1"/>
</dbReference>
<sequence length="194" mass="21300">MKNEESIVEHVPSSPSMGTLINLAHQDPSIIQTLTNKYIPPLPADKTTMVNYAVSATRVIPPHVMRAQAWSAFKDGARNPVGFGGITESTIVSENENGTEFVRKLVRMGKEHTQAVTLFEPTWYKAKGQDDDSDVTIILSSDKEGVDYITFAFHWIHPDVEAGSEQDKQLAVVYEGIVNNAADSAIKAVDDTKV</sequence>
<evidence type="ECO:0000313" key="2">
    <source>
        <dbReference type="Proteomes" id="UP000027265"/>
    </source>
</evidence>
<dbReference type="STRING" id="933084.A0A067Q095"/>
<dbReference type="InterPro" id="IPR015075">
    <property type="entry name" value="AtaL"/>
</dbReference>
<gene>
    <name evidence="1" type="ORF">JAAARDRAFT_205413</name>
</gene>
<dbReference type="InterPro" id="IPR023393">
    <property type="entry name" value="START-like_dom_sf"/>
</dbReference>